<evidence type="ECO:0008006" key="10">
    <source>
        <dbReference type="Google" id="ProtNLM"/>
    </source>
</evidence>
<dbReference type="EMBL" id="KB306824">
    <property type="protein sequence ID" value="ELT99455.1"/>
    <property type="molecule type" value="Genomic_DNA"/>
</dbReference>
<dbReference type="GO" id="GO:0005912">
    <property type="term" value="C:adherens junction"/>
    <property type="evidence" value="ECO:0007669"/>
    <property type="project" value="UniProtKB-SubCell"/>
</dbReference>
<keyword evidence="9" id="KW-1185">Reference proteome</keyword>
<dbReference type="PANTHER" id="PTHR13546:SF15">
    <property type="entry name" value="CCDC85"/>
    <property type="match status" value="1"/>
</dbReference>
<name>R7U8L7_CAPTE</name>
<evidence type="ECO:0000256" key="2">
    <source>
        <dbReference type="ARBA" id="ARBA00009052"/>
    </source>
</evidence>
<dbReference type="Pfam" id="PF10226">
    <property type="entry name" value="CCDC85"/>
    <property type="match status" value="1"/>
</dbReference>
<evidence type="ECO:0000256" key="3">
    <source>
        <dbReference type="ARBA" id="ARBA00022949"/>
    </source>
</evidence>
<comment type="similarity">
    <text evidence="2">Belongs to the CCDC85 family.</text>
</comment>
<gene>
    <name evidence="7" type="ORF">CAPTEDRAFT_196142</name>
</gene>
<dbReference type="HOGENOM" id="CLU_117450_0_0_1"/>
<feature type="coiled-coil region" evidence="5">
    <location>
        <begin position="102"/>
        <end position="136"/>
    </location>
</feature>
<keyword evidence="3" id="KW-0965">Cell junction</keyword>
<evidence type="ECO:0000313" key="8">
    <source>
        <dbReference type="EnsemblMetazoa" id="CapteP196142"/>
    </source>
</evidence>
<dbReference type="EnsemblMetazoa" id="CapteT196142">
    <property type="protein sequence ID" value="CapteP196142"/>
    <property type="gene ID" value="CapteG196142"/>
</dbReference>
<dbReference type="PANTHER" id="PTHR13546">
    <property type="entry name" value="RE60986P"/>
    <property type="match status" value="1"/>
</dbReference>
<evidence type="ECO:0000256" key="4">
    <source>
        <dbReference type="ARBA" id="ARBA00023054"/>
    </source>
</evidence>
<proteinExistence type="inferred from homology"/>
<evidence type="ECO:0000256" key="6">
    <source>
        <dbReference type="SAM" id="MobiDB-lite"/>
    </source>
</evidence>
<dbReference type="AlphaFoldDB" id="R7U8L7"/>
<evidence type="ECO:0000256" key="1">
    <source>
        <dbReference type="ARBA" id="ARBA00004536"/>
    </source>
</evidence>
<dbReference type="OrthoDB" id="10056395at2759"/>
<comment type="subcellular location">
    <subcellularLocation>
        <location evidence="1">Cell junction</location>
        <location evidence="1">Adherens junction</location>
    </subcellularLocation>
</comment>
<dbReference type="EMBL" id="AMQN01001916">
    <property type="status" value="NOT_ANNOTATED_CDS"/>
    <property type="molecule type" value="Genomic_DNA"/>
</dbReference>
<feature type="region of interest" description="Disordered" evidence="6">
    <location>
        <begin position="144"/>
        <end position="171"/>
    </location>
</feature>
<reference evidence="9" key="1">
    <citation type="submission" date="2012-12" db="EMBL/GenBank/DDBJ databases">
        <authorList>
            <person name="Hellsten U."/>
            <person name="Grimwood J."/>
            <person name="Chapman J.A."/>
            <person name="Shapiro H."/>
            <person name="Aerts A."/>
            <person name="Otillar R.P."/>
            <person name="Terry A.Y."/>
            <person name="Boore J.L."/>
            <person name="Simakov O."/>
            <person name="Marletaz F."/>
            <person name="Cho S.-J."/>
            <person name="Edsinger-Gonzales E."/>
            <person name="Havlak P."/>
            <person name="Kuo D.-H."/>
            <person name="Larsson T."/>
            <person name="Lv J."/>
            <person name="Arendt D."/>
            <person name="Savage R."/>
            <person name="Osoegawa K."/>
            <person name="de Jong P."/>
            <person name="Lindberg D.R."/>
            <person name="Seaver E.C."/>
            <person name="Weisblat D.A."/>
            <person name="Putnam N.H."/>
            <person name="Grigoriev I.V."/>
            <person name="Rokhsar D.S."/>
        </authorList>
    </citation>
    <scope>NUCLEOTIDE SEQUENCE</scope>
    <source>
        <strain evidence="9">I ESC-2004</strain>
    </source>
</reference>
<sequence length="171" mass="20263">MAALPKLTDEEARYLTRDELLRRYRDLECGYLRVASDRGSMMKDLNQRMQIHLTEIRGLKDVNQRLQDDNQELRDLCCFLDDDRRKAMKLAREWQRFGRYTSSVMRSELAAYQHKLQELEKQQEGLVRDNFELKELCLFLDRERETDPSSAGRAEGDGTPTLGEWRKSSRQ</sequence>
<evidence type="ECO:0000313" key="9">
    <source>
        <dbReference type="Proteomes" id="UP000014760"/>
    </source>
</evidence>
<dbReference type="Proteomes" id="UP000014760">
    <property type="component" value="Unassembled WGS sequence"/>
</dbReference>
<dbReference type="STRING" id="283909.R7U8L7"/>
<dbReference type="OMA" id="DVGLYQQ"/>
<evidence type="ECO:0000313" key="7">
    <source>
        <dbReference type="EMBL" id="ELT99455.1"/>
    </source>
</evidence>
<evidence type="ECO:0000256" key="5">
    <source>
        <dbReference type="SAM" id="Coils"/>
    </source>
</evidence>
<reference evidence="8" key="3">
    <citation type="submission" date="2015-06" db="UniProtKB">
        <authorList>
            <consortium name="EnsemblMetazoa"/>
        </authorList>
    </citation>
    <scope>IDENTIFICATION</scope>
</reference>
<accession>R7U8L7</accession>
<protein>
    <recommendedName>
        <fullName evidence="10">Coiled-coil domain-containing protein 85C</fullName>
    </recommendedName>
</protein>
<dbReference type="InterPro" id="IPR019359">
    <property type="entry name" value="CCDC85"/>
</dbReference>
<keyword evidence="4 5" id="KW-0175">Coiled coil</keyword>
<reference evidence="7 9" key="2">
    <citation type="journal article" date="2013" name="Nature">
        <title>Insights into bilaterian evolution from three spiralian genomes.</title>
        <authorList>
            <person name="Simakov O."/>
            <person name="Marletaz F."/>
            <person name="Cho S.J."/>
            <person name="Edsinger-Gonzales E."/>
            <person name="Havlak P."/>
            <person name="Hellsten U."/>
            <person name="Kuo D.H."/>
            <person name="Larsson T."/>
            <person name="Lv J."/>
            <person name="Arendt D."/>
            <person name="Savage R."/>
            <person name="Osoegawa K."/>
            <person name="de Jong P."/>
            <person name="Grimwood J."/>
            <person name="Chapman J.A."/>
            <person name="Shapiro H."/>
            <person name="Aerts A."/>
            <person name="Otillar R.P."/>
            <person name="Terry A.Y."/>
            <person name="Boore J.L."/>
            <person name="Grigoriev I.V."/>
            <person name="Lindberg D.R."/>
            <person name="Seaver E.C."/>
            <person name="Weisblat D.A."/>
            <person name="Putnam N.H."/>
            <person name="Rokhsar D.S."/>
        </authorList>
    </citation>
    <scope>NUCLEOTIDE SEQUENCE</scope>
    <source>
        <strain evidence="7 9">I ESC-2004</strain>
    </source>
</reference>
<organism evidence="7">
    <name type="scientific">Capitella teleta</name>
    <name type="common">Polychaete worm</name>
    <dbReference type="NCBI Taxonomy" id="283909"/>
    <lineage>
        <taxon>Eukaryota</taxon>
        <taxon>Metazoa</taxon>
        <taxon>Spiralia</taxon>
        <taxon>Lophotrochozoa</taxon>
        <taxon>Annelida</taxon>
        <taxon>Polychaeta</taxon>
        <taxon>Sedentaria</taxon>
        <taxon>Scolecida</taxon>
        <taxon>Capitellidae</taxon>
        <taxon>Capitella</taxon>
    </lineage>
</organism>